<reference evidence="2" key="2">
    <citation type="submission" date="2022-04" db="EMBL/GenBank/DDBJ databases">
        <title>Sequencing and genomic assembly of Halococcus dombrowskii.</title>
        <authorList>
            <person name="Lim S.W."/>
            <person name="MacLea K.S."/>
        </authorList>
    </citation>
    <scope>NUCLEOTIDE SEQUENCE</scope>
    <source>
        <strain evidence="2">H4</strain>
        <plasmid evidence="2">unnamed1</plasmid>
    </source>
</reference>
<organism evidence="1 4">
    <name type="scientific">Halococcus dombrowskii</name>
    <dbReference type="NCBI Taxonomy" id="179637"/>
    <lineage>
        <taxon>Archaea</taxon>
        <taxon>Methanobacteriati</taxon>
        <taxon>Methanobacteriota</taxon>
        <taxon>Stenosarchaea group</taxon>
        <taxon>Halobacteria</taxon>
        <taxon>Halobacteriales</taxon>
        <taxon>Halococcaceae</taxon>
        <taxon>Halococcus</taxon>
    </lineage>
</organism>
<dbReference type="KEGG" id="hdo:MUK72_15510"/>
<protein>
    <submittedName>
        <fullName evidence="1">Uncharacterized protein</fullName>
    </submittedName>
</protein>
<dbReference type="Proteomes" id="UP001500962">
    <property type="component" value="Unassembled WGS sequence"/>
</dbReference>
<proteinExistence type="predicted"/>
<accession>A0AAV3SCT5</accession>
<evidence type="ECO:0000313" key="2">
    <source>
        <dbReference type="EMBL" id="UOO96602.1"/>
    </source>
</evidence>
<keyword evidence="2" id="KW-0614">Plasmid</keyword>
<sequence length="150" mass="16314">MNDLAGGCVAGVRDMTDDEIAAEYWRHDNFHTPKQIVLSNDIRLFPSADPEGNDSGAFVGLDKDGFVGATYIGGRELTDAEFEQMGWVKTHHGAPTVLQFEDNNGTKYAVFPACDPEHNGPGAVFGRDGDEAFRFQTHNIPESDNAPVQG</sequence>
<reference evidence="1" key="3">
    <citation type="submission" date="2023-12" db="EMBL/GenBank/DDBJ databases">
        <authorList>
            <person name="Sun Q."/>
            <person name="Inoue M."/>
        </authorList>
    </citation>
    <scope>NUCLEOTIDE SEQUENCE</scope>
    <source>
        <strain evidence="1">JCM 12289</strain>
    </source>
</reference>
<dbReference type="EMBL" id="BAAADN010000005">
    <property type="protein sequence ID" value="GAA0451599.1"/>
    <property type="molecule type" value="Genomic_DNA"/>
</dbReference>
<dbReference type="RefSeq" id="WP_244705473.1">
    <property type="nucleotide sequence ID" value="NZ_BAAADN010000005.1"/>
</dbReference>
<dbReference type="EMBL" id="CP095006">
    <property type="protein sequence ID" value="UOO96602.1"/>
    <property type="molecule type" value="Genomic_DNA"/>
</dbReference>
<dbReference type="Proteomes" id="UP000830542">
    <property type="component" value="Plasmid unnamed1"/>
</dbReference>
<gene>
    <name evidence="1" type="ORF">GCM10008985_04050</name>
    <name evidence="2" type="ORF">MUK72_15510</name>
</gene>
<evidence type="ECO:0000313" key="3">
    <source>
        <dbReference type="Proteomes" id="UP000830542"/>
    </source>
</evidence>
<dbReference type="GeneID" id="71763284"/>
<keyword evidence="3" id="KW-1185">Reference proteome</keyword>
<dbReference type="AlphaFoldDB" id="A0AAV3SCT5"/>
<evidence type="ECO:0000313" key="4">
    <source>
        <dbReference type="Proteomes" id="UP001500962"/>
    </source>
</evidence>
<reference evidence="1" key="1">
    <citation type="journal article" date="2014" name="Int. J. Syst. Evol. Microbiol.">
        <title>Complete genome sequence of Corynebacterium casei LMG S-19264T (=DSM 44701T), isolated from a smear-ripened cheese.</title>
        <authorList>
            <consortium name="US DOE Joint Genome Institute (JGI-PGF)"/>
            <person name="Walter F."/>
            <person name="Albersmeier A."/>
            <person name="Kalinowski J."/>
            <person name="Ruckert C."/>
        </authorList>
    </citation>
    <scope>NUCLEOTIDE SEQUENCE</scope>
    <source>
        <strain evidence="1">JCM 12289</strain>
    </source>
</reference>
<geneLocation type="plasmid" evidence="2 3">
    <name>unnamed1</name>
</geneLocation>
<evidence type="ECO:0000313" key="1">
    <source>
        <dbReference type="EMBL" id="GAA0451599.1"/>
    </source>
</evidence>
<name>A0AAV3SCT5_HALDO</name>